<organism evidence="2 3">
    <name type="scientific">Frankliniella occidentalis</name>
    <name type="common">Western flower thrips</name>
    <name type="synonym">Euthrips occidentalis</name>
    <dbReference type="NCBI Taxonomy" id="133901"/>
    <lineage>
        <taxon>Eukaryota</taxon>
        <taxon>Metazoa</taxon>
        <taxon>Ecdysozoa</taxon>
        <taxon>Arthropoda</taxon>
        <taxon>Hexapoda</taxon>
        <taxon>Insecta</taxon>
        <taxon>Pterygota</taxon>
        <taxon>Neoptera</taxon>
        <taxon>Paraneoptera</taxon>
        <taxon>Thysanoptera</taxon>
        <taxon>Terebrantia</taxon>
        <taxon>Thripoidea</taxon>
        <taxon>Thripidae</taxon>
        <taxon>Frankliniella</taxon>
    </lineage>
</organism>
<feature type="compositionally biased region" description="Pro residues" evidence="1">
    <location>
        <begin position="1"/>
        <end position="14"/>
    </location>
</feature>
<name>A0A9C6U1E8_FRAOC</name>
<evidence type="ECO:0000256" key="1">
    <source>
        <dbReference type="SAM" id="MobiDB-lite"/>
    </source>
</evidence>
<dbReference type="AlphaFoldDB" id="A0A9C6U1E8"/>
<proteinExistence type="predicted"/>
<gene>
    <name evidence="3" type="primary">LOC127749110</name>
</gene>
<evidence type="ECO:0000313" key="3">
    <source>
        <dbReference type="RefSeq" id="XP_052121852.1"/>
    </source>
</evidence>
<sequence length="190" mass="20126">MPPSASSPTPPPVPARAALGAPPGAATVAAGAAGAPTARRVRIAATPPAARRRGTTGTGVNGSVVKPVPPPRAHLRIEEDGRLVNRAPAPQLPARPPDNNNEPDKEPTQEQLTAIRKYQVSKARRCAEEDRVWGMGTSAEPRSSETAQNYSVIVYNDCFPFCVATGWHSGFYCVGGRKEQHCCVNFCCDS</sequence>
<dbReference type="Proteomes" id="UP000504606">
    <property type="component" value="Unplaced"/>
</dbReference>
<dbReference type="KEGG" id="foc:127749110"/>
<reference evidence="3" key="1">
    <citation type="submission" date="2025-08" db="UniProtKB">
        <authorList>
            <consortium name="RefSeq"/>
        </authorList>
    </citation>
    <scope>IDENTIFICATION</scope>
    <source>
        <tissue evidence="3">Whole organism</tissue>
    </source>
</reference>
<keyword evidence="2" id="KW-1185">Reference proteome</keyword>
<accession>A0A9C6U1E8</accession>
<feature type="compositionally biased region" description="Low complexity" evidence="1">
    <location>
        <begin position="15"/>
        <end position="49"/>
    </location>
</feature>
<feature type="region of interest" description="Disordered" evidence="1">
    <location>
        <begin position="1"/>
        <end position="111"/>
    </location>
</feature>
<dbReference type="RefSeq" id="XP_052121852.1">
    <property type="nucleotide sequence ID" value="XM_052265892.1"/>
</dbReference>
<dbReference type="GeneID" id="127749110"/>
<evidence type="ECO:0000313" key="2">
    <source>
        <dbReference type="Proteomes" id="UP000504606"/>
    </source>
</evidence>
<dbReference type="OrthoDB" id="43580at2759"/>
<protein>
    <submittedName>
        <fullName evidence="3">Atherin-like</fullName>
    </submittedName>
</protein>